<reference evidence="2" key="2">
    <citation type="submission" date="2025-08" db="UniProtKB">
        <authorList>
            <consortium name="RefSeq"/>
        </authorList>
    </citation>
    <scope>IDENTIFICATION</scope>
    <source>
        <tissue evidence="2">Leaf</tissue>
    </source>
</reference>
<keyword evidence="1" id="KW-1185">Reference proteome</keyword>
<evidence type="ECO:0000313" key="1">
    <source>
        <dbReference type="Proteomes" id="UP000189701"/>
    </source>
</evidence>
<dbReference type="AlphaFoldDB" id="A0A1U7XIB7"/>
<dbReference type="RefSeq" id="XP_009791802.1">
    <property type="nucleotide sequence ID" value="XM_009793500.1"/>
</dbReference>
<dbReference type="Proteomes" id="UP000189701">
    <property type="component" value="Unplaced"/>
</dbReference>
<gene>
    <name evidence="2" type="primary">LOC104238951</name>
</gene>
<proteinExistence type="predicted"/>
<dbReference type="KEGG" id="nsy:104238951"/>
<sequence>MLKPSPKFSPLSVSIGTRFFIVSLVTMWKLCNTCALMACGCIRQFTGLLSCDHPINFVTCSVSLFGRRFSPNHLSARFLIGIYQEKEGTKSCNERERVNLYVKRELQQRKQSRHYKNC</sequence>
<organism evidence="1 2">
    <name type="scientific">Nicotiana sylvestris</name>
    <name type="common">Wood tobacco</name>
    <name type="synonym">South American tobacco</name>
    <dbReference type="NCBI Taxonomy" id="4096"/>
    <lineage>
        <taxon>Eukaryota</taxon>
        <taxon>Viridiplantae</taxon>
        <taxon>Streptophyta</taxon>
        <taxon>Embryophyta</taxon>
        <taxon>Tracheophyta</taxon>
        <taxon>Spermatophyta</taxon>
        <taxon>Magnoliopsida</taxon>
        <taxon>eudicotyledons</taxon>
        <taxon>Gunneridae</taxon>
        <taxon>Pentapetalae</taxon>
        <taxon>asterids</taxon>
        <taxon>lamiids</taxon>
        <taxon>Solanales</taxon>
        <taxon>Solanaceae</taxon>
        <taxon>Nicotianoideae</taxon>
        <taxon>Nicotianeae</taxon>
        <taxon>Nicotiana</taxon>
    </lineage>
</organism>
<name>A0A1U7XIB7_NICSY</name>
<protein>
    <submittedName>
        <fullName evidence="2">Uncharacterized protein LOC104238951 isoform X1</fullName>
    </submittedName>
</protein>
<dbReference type="GeneID" id="104238951"/>
<evidence type="ECO:0000313" key="2">
    <source>
        <dbReference type="RefSeq" id="XP_009791802.1"/>
    </source>
</evidence>
<reference evidence="1" key="1">
    <citation type="journal article" date="2013" name="Genome Biol.">
        <title>Reference genomes and transcriptomes of Nicotiana sylvestris and Nicotiana tomentosiformis.</title>
        <authorList>
            <person name="Sierro N."/>
            <person name="Battey J.N."/>
            <person name="Ouadi S."/>
            <person name="Bovet L."/>
            <person name="Goepfert S."/>
            <person name="Bakaher N."/>
            <person name="Peitsch M.C."/>
            <person name="Ivanov N.V."/>
        </authorList>
    </citation>
    <scope>NUCLEOTIDE SEQUENCE [LARGE SCALE GENOMIC DNA]</scope>
</reference>
<accession>A0A1U7XIB7</accession>